<dbReference type="EMBL" id="JAAKGT010000005">
    <property type="protein sequence ID" value="NGM50521.1"/>
    <property type="molecule type" value="Genomic_DNA"/>
</dbReference>
<feature type="chain" id="PRO_5026110335" description="Lipoprotein" evidence="2">
    <location>
        <begin position="22"/>
        <end position="186"/>
    </location>
</feature>
<name>A0A6G4QYA4_9CAUL</name>
<accession>A0A6G4QYA4</accession>
<evidence type="ECO:0008006" key="4">
    <source>
        <dbReference type="Google" id="ProtNLM"/>
    </source>
</evidence>
<evidence type="ECO:0000256" key="1">
    <source>
        <dbReference type="SAM" id="MobiDB-lite"/>
    </source>
</evidence>
<dbReference type="RefSeq" id="WP_165259205.1">
    <property type="nucleotide sequence ID" value="NZ_JAAKGT010000005.1"/>
</dbReference>
<proteinExistence type="predicted"/>
<comment type="caution">
    <text evidence="3">The sequence shown here is derived from an EMBL/GenBank/DDBJ whole genome shotgun (WGS) entry which is preliminary data.</text>
</comment>
<sequence>MRIWILAAVAAAALGACDGGAKPKAPLPATPVKDAPAAGASTPSPELGPEPGAEPDSGYRWNTAMPGQSVQYGLPESDDRLLRIDCDEHGRIEIGGPAGVDGQEGERVTVTFGEGDAARTLPALLAMAGDGMNFYAQVASDDPALRTLLAGRPLKVTQGDDSWEVPGLGAAAELEPFLQACRASAG</sequence>
<evidence type="ECO:0000313" key="3">
    <source>
        <dbReference type="EMBL" id="NGM50521.1"/>
    </source>
</evidence>
<evidence type="ECO:0000256" key="2">
    <source>
        <dbReference type="SAM" id="SignalP"/>
    </source>
</evidence>
<dbReference type="AlphaFoldDB" id="A0A6G4QYA4"/>
<reference evidence="3" key="1">
    <citation type="submission" date="2020-02" db="EMBL/GenBank/DDBJ databases">
        <authorList>
            <person name="Gao J."/>
            <person name="Sun J."/>
        </authorList>
    </citation>
    <scope>NUCLEOTIDE SEQUENCE</scope>
    <source>
        <strain evidence="3">602-2</strain>
    </source>
</reference>
<organism evidence="3">
    <name type="scientific">Caulobacter sp. 602-2</name>
    <dbReference type="NCBI Taxonomy" id="2710887"/>
    <lineage>
        <taxon>Bacteria</taxon>
        <taxon>Pseudomonadati</taxon>
        <taxon>Pseudomonadota</taxon>
        <taxon>Alphaproteobacteria</taxon>
        <taxon>Caulobacterales</taxon>
        <taxon>Caulobacteraceae</taxon>
        <taxon>Caulobacter</taxon>
    </lineage>
</organism>
<feature type="signal peptide" evidence="2">
    <location>
        <begin position="1"/>
        <end position="21"/>
    </location>
</feature>
<dbReference type="PROSITE" id="PS51257">
    <property type="entry name" value="PROKAR_LIPOPROTEIN"/>
    <property type="match status" value="1"/>
</dbReference>
<keyword evidence="2" id="KW-0732">Signal</keyword>
<gene>
    <name evidence="3" type="ORF">G5B46_12960</name>
</gene>
<feature type="region of interest" description="Disordered" evidence="1">
    <location>
        <begin position="22"/>
        <end position="59"/>
    </location>
</feature>
<protein>
    <recommendedName>
        <fullName evidence="4">Lipoprotein</fullName>
    </recommendedName>
</protein>